<protein>
    <submittedName>
        <fullName evidence="2">Helix-turn-helix domain-containing protein</fullName>
    </submittedName>
</protein>
<dbReference type="CDD" id="cd00093">
    <property type="entry name" value="HTH_XRE"/>
    <property type="match status" value="1"/>
</dbReference>
<sequence>MRSVSDLGMMVYGIRQRTGLSQRAMAARLGVSQRYLSELETGKPKVMNDQFFAVLDKLGIELSFREASRG</sequence>
<dbReference type="RefSeq" id="WP_227897481.1">
    <property type="nucleotide sequence ID" value="NZ_CP099467.1"/>
</dbReference>
<organism evidence="2 3">
    <name type="scientific">Arthrobacter caoxuetaonis</name>
    <dbReference type="NCBI Taxonomy" id="2886935"/>
    <lineage>
        <taxon>Bacteria</taxon>
        <taxon>Bacillati</taxon>
        <taxon>Actinomycetota</taxon>
        <taxon>Actinomycetes</taxon>
        <taxon>Micrococcales</taxon>
        <taxon>Micrococcaceae</taxon>
        <taxon>Arthrobacter</taxon>
    </lineage>
</organism>
<dbReference type="Proteomes" id="UP001139158">
    <property type="component" value="Unassembled WGS sequence"/>
</dbReference>
<dbReference type="EMBL" id="JAJFZV010000018">
    <property type="protein sequence ID" value="MCC3299495.1"/>
    <property type="molecule type" value="Genomic_DNA"/>
</dbReference>
<dbReference type="InterPro" id="IPR001387">
    <property type="entry name" value="Cro/C1-type_HTH"/>
</dbReference>
<gene>
    <name evidence="2" type="ORF">LJ757_17005</name>
</gene>
<keyword evidence="3" id="KW-1185">Reference proteome</keyword>
<name>A0A9X1MHS9_9MICC</name>
<feature type="domain" description="HTH cro/C1-type" evidence="1">
    <location>
        <begin position="14"/>
        <end position="65"/>
    </location>
</feature>
<proteinExistence type="predicted"/>
<evidence type="ECO:0000313" key="3">
    <source>
        <dbReference type="Proteomes" id="UP001139158"/>
    </source>
</evidence>
<dbReference type="Pfam" id="PF01381">
    <property type="entry name" value="HTH_3"/>
    <property type="match status" value="1"/>
</dbReference>
<dbReference type="SUPFAM" id="SSF47413">
    <property type="entry name" value="lambda repressor-like DNA-binding domains"/>
    <property type="match status" value="1"/>
</dbReference>
<dbReference type="Gene3D" id="1.10.260.40">
    <property type="entry name" value="lambda repressor-like DNA-binding domains"/>
    <property type="match status" value="1"/>
</dbReference>
<reference evidence="2" key="1">
    <citation type="submission" date="2021-10" db="EMBL/GenBank/DDBJ databases">
        <title>Novel species in genus Arthrobacter.</title>
        <authorList>
            <person name="Liu Y."/>
        </authorList>
    </citation>
    <scope>NUCLEOTIDE SEQUENCE</scope>
    <source>
        <strain evidence="2">Zg-Y453</strain>
    </source>
</reference>
<comment type="caution">
    <text evidence="2">The sequence shown here is derived from an EMBL/GenBank/DDBJ whole genome shotgun (WGS) entry which is preliminary data.</text>
</comment>
<evidence type="ECO:0000259" key="1">
    <source>
        <dbReference type="PROSITE" id="PS50943"/>
    </source>
</evidence>
<dbReference type="PROSITE" id="PS50943">
    <property type="entry name" value="HTH_CROC1"/>
    <property type="match status" value="1"/>
</dbReference>
<evidence type="ECO:0000313" key="2">
    <source>
        <dbReference type="EMBL" id="MCC3299495.1"/>
    </source>
</evidence>
<dbReference type="AlphaFoldDB" id="A0A9X1MHS9"/>
<dbReference type="InterPro" id="IPR010982">
    <property type="entry name" value="Lambda_DNA-bd_dom_sf"/>
</dbReference>
<dbReference type="GO" id="GO:0003677">
    <property type="term" value="F:DNA binding"/>
    <property type="evidence" value="ECO:0007669"/>
    <property type="project" value="InterPro"/>
</dbReference>
<accession>A0A9X1MHS9</accession>
<dbReference type="SMART" id="SM00530">
    <property type="entry name" value="HTH_XRE"/>
    <property type="match status" value="1"/>
</dbReference>